<protein>
    <submittedName>
        <fullName evidence="1">Uncharacterized protein</fullName>
    </submittedName>
</protein>
<organism evidence="1 2">
    <name type="scientific">Pluteus cervinus</name>
    <dbReference type="NCBI Taxonomy" id="181527"/>
    <lineage>
        <taxon>Eukaryota</taxon>
        <taxon>Fungi</taxon>
        <taxon>Dikarya</taxon>
        <taxon>Basidiomycota</taxon>
        <taxon>Agaricomycotina</taxon>
        <taxon>Agaricomycetes</taxon>
        <taxon>Agaricomycetidae</taxon>
        <taxon>Agaricales</taxon>
        <taxon>Pluteineae</taxon>
        <taxon>Pluteaceae</taxon>
        <taxon>Pluteus</taxon>
    </lineage>
</organism>
<sequence>MEDILDLLDLDVPTRIDAQFLEIILNAKGGSIKDLSILARAYESLPNPLGSKIHLIFLRHLNSSDVPNEPKSDVVGVIEGVEEGKAFWSLWGLAQLSEALCDGETSDTDPCGQEFIEAWPGIFKWSAFFYTSRVQASSPSQGTNTTSSQKLSRRGIIRDVILGSWCSLALSESTKRVMLETHGVVDIAARLWIFEGDPDIPKVTPLRKGVPMGSFLLELFLKDGDQTASLDNIVSAVGGDIGRIAQTLLGRLKKATRSPEFKSDPVDGIFLLSFITSLCHTKPETLEVFLNHGAIPVCIKLLIGIASVINEKSYNPANRLDFTELMQMTFGFLWLSLETGLGLPWVLEAINTGLFTAFVECSPMYDELKDDKYTDMVSVIFISTIPRYLTYGTVVQAADTMLLRLEKTERFLSLRKTRAWDAFHNLAILTGWRFGVVAQVKQMKKEVTICFNTKCRKLDVRDNFRKCAKCGVALYCSKECQTVHWKAPESGHKKECREPTKAHKGLFQEDGRISTRDWEFIQTLNIYETRYNLPYLRRLAATQHPGVPLRDLAIVINYNSIPMTYHVDLCSTWVKDHPSLFTFPKNEFRPNLEVKFTTYIIGIVPHNGPANPRLYVTPFENGVWNLDRNLKTKAGRKAGVDSTGNKIIDWMGEEADARTRLYCGI</sequence>
<evidence type="ECO:0000313" key="2">
    <source>
        <dbReference type="Proteomes" id="UP000308600"/>
    </source>
</evidence>
<reference evidence="1 2" key="1">
    <citation type="journal article" date="2019" name="Nat. Ecol. Evol.">
        <title>Megaphylogeny resolves global patterns of mushroom evolution.</title>
        <authorList>
            <person name="Varga T."/>
            <person name="Krizsan K."/>
            <person name="Foldi C."/>
            <person name="Dima B."/>
            <person name="Sanchez-Garcia M."/>
            <person name="Sanchez-Ramirez S."/>
            <person name="Szollosi G.J."/>
            <person name="Szarkandi J.G."/>
            <person name="Papp V."/>
            <person name="Albert L."/>
            <person name="Andreopoulos W."/>
            <person name="Angelini C."/>
            <person name="Antonin V."/>
            <person name="Barry K.W."/>
            <person name="Bougher N.L."/>
            <person name="Buchanan P."/>
            <person name="Buyck B."/>
            <person name="Bense V."/>
            <person name="Catcheside P."/>
            <person name="Chovatia M."/>
            <person name="Cooper J."/>
            <person name="Damon W."/>
            <person name="Desjardin D."/>
            <person name="Finy P."/>
            <person name="Geml J."/>
            <person name="Haridas S."/>
            <person name="Hughes K."/>
            <person name="Justo A."/>
            <person name="Karasinski D."/>
            <person name="Kautmanova I."/>
            <person name="Kiss B."/>
            <person name="Kocsube S."/>
            <person name="Kotiranta H."/>
            <person name="LaButti K.M."/>
            <person name="Lechner B.E."/>
            <person name="Liimatainen K."/>
            <person name="Lipzen A."/>
            <person name="Lukacs Z."/>
            <person name="Mihaltcheva S."/>
            <person name="Morgado L.N."/>
            <person name="Niskanen T."/>
            <person name="Noordeloos M.E."/>
            <person name="Ohm R.A."/>
            <person name="Ortiz-Santana B."/>
            <person name="Ovrebo C."/>
            <person name="Racz N."/>
            <person name="Riley R."/>
            <person name="Savchenko A."/>
            <person name="Shiryaev A."/>
            <person name="Soop K."/>
            <person name="Spirin V."/>
            <person name="Szebenyi C."/>
            <person name="Tomsovsky M."/>
            <person name="Tulloss R.E."/>
            <person name="Uehling J."/>
            <person name="Grigoriev I.V."/>
            <person name="Vagvolgyi C."/>
            <person name="Papp T."/>
            <person name="Martin F.M."/>
            <person name="Miettinen O."/>
            <person name="Hibbett D.S."/>
            <person name="Nagy L.G."/>
        </authorList>
    </citation>
    <scope>NUCLEOTIDE SEQUENCE [LARGE SCALE GENOMIC DNA]</scope>
    <source>
        <strain evidence="1 2">NL-1719</strain>
    </source>
</reference>
<dbReference type="Proteomes" id="UP000308600">
    <property type="component" value="Unassembled WGS sequence"/>
</dbReference>
<keyword evidence="2" id="KW-1185">Reference proteome</keyword>
<name>A0ACD3ATU6_9AGAR</name>
<accession>A0ACD3ATU6</accession>
<gene>
    <name evidence="1" type="ORF">BDN72DRAFT_959883</name>
</gene>
<proteinExistence type="predicted"/>
<dbReference type="EMBL" id="ML208340">
    <property type="protein sequence ID" value="TFK68945.1"/>
    <property type="molecule type" value="Genomic_DNA"/>
</dbReference>
<evidence type="ECO:0000313" key="1">
    <source>
        <dbReference type="EMBL" id="TFK68945.1"/>
    </source>
</evidence>